<feature type="transmembrane region" description="Helical" evidence="1">
    <location>
        <begin position="67"/>
        <end position="89"/>
    </location>
</feature>
<dbReference type="RefSeq" id="WP_162785066.1">
    <property type="nucleotide sequence ID" value="NZ_VTEG01000021.1"/>
</dbReference>
<keyword evidence="1" id="KW-0472">Membrane</keyword>
<evidence type="ECO:0000313" key="2">
    <source>
        <dbReference type="EMBL" id="TYR97413.1"/>
    </source>
</evidence>
<comment type="caution">
    <text evidence="2">The sequence shown here is derived from an EMBL/GenBank/DDBJ whole genome shotgun (WGS) entry which is preliminary data.</text>
</comment>
<feature type="transmembrane region" description="Helical" evidence="1">
    <location>
        <begin position="33"/>
        <end position="55"/>
    </location>
</feature>
<name>A0A5D4M7S2_9BACI</name>
<evidence type="ECO:0000256" key="1">
    <source>
        <dbReference type="SAM" id="Phobius"/>
    </source>
</evidence>
<gene>
    <name evidence="2" type="ORF">FZC84_19480</name>
</gene>
<proteinExistence type="predicted"/>
<protein>
    <submittedName>
        <fullName evidence="2">Uncharacterized protein</fullName>
    </submittedName>
</protein>
<dbReference type="AlphaFoldDB" id="A0A5D4M7S2"/>
<organism evidence="2 3">
    <name type="scientific">Rossellomorea vietnamensis</name>
    <dbReference type="NCBI Taxonomy" id="218284"/>
    <lineage>
        <taxon>Bacteria</taxon>
        <taxon>Bacillati</taxon>
        <taxon>Bacillota</taxon>
        <taxon>Bacilli</taxon>
        <taxon>Bacillales</taxon>
        <taxon>Bacillaceae</taxon>
        <taxon>Rossellomorea</taxon>
    </lineage>
</organism>
<dbReference type="Proteomes" id="UP000325182">
    <property type="component" value="Unassembled WGS sequence"/>
</dbReference>
<keyword evidence="1" id="KW-1133">Transmembrane helix</keyword>
<dbReference type="EMBL" id="VTEG01000021">
    <property type="protein sequence ID" value="TYR97413.1"/>
    <property type="molecule type" value="Genomic_DNA"/>
</dbReference>
<sequence length="111" mass="12402">MYLGGLWILTLVVTTFMKENIFQAFSKTFENRFSIAFHLVVLVLIILTPVAVITANSMGYDGGGSQMFIFGSITYIFSIVLLVVLPAFLKHPKDIINEQVKEAPFNRGRGN</sequence>
<reference evidence="2 3" key="1">
    <citation type="submission" date="2019-08" db="EMBL/GenBank/DDBJ databases">
        <title>Bacillus genomes from the desert of Cuatro Cienegas, Coahuila.</title>
        <authorList>
            <person name="Olmedo-Alvarez G."/>
        </authorList>
    </citation>
    <scope>NUCLEOTIDE SEQUENCE [LARGE SCALE GENOMIC DNA]</scope>
    <source>
        <strain evidence="2 3">CH128b_4D</strain>
    </source>
</reference>
<keyword evidence="1" id="KW-0812">Transmembrane</keyword>
<accession>A0A5D4M7S2</accession>
<evidence type="ECO:0000313" key="3">
    <source>
        <dbReference type="Proteomes" id="UP000325182"/>
    </source>
</evidence>